<evidence type="ECO:0000313" key="3">
    <source>
        <dbReference type="Proteomes" id="UP000546162"/>
    </source>
</evidence>
<protein>
    <submittedName>
        <fullName evidence="2">Uncharacterized protein</fullName>
    </submittedName>
</protein>
<dbReference type="EMBL" id="JACHNB010000001">
    <property type="protein sequence ID" value="MBB4740923.1"/>
    <property type="molecule type" value="Genomic_DNA"/>
</dbReference>
<comment type="caution">
    <text evidence="2">The sequence shown here is derived from an EMBL/GenBank/DDBJ whole genome shotgun (WGS) entry which is preliminary data.</text>
</comment>
<dbReference type="RefSeq" id="WP_185041470.1">
    <property type="nucleotide sequence ID" value="NZ_BAABFG010000005.1"/>
</dbReference>
<proteinExistence type="predicted"/>
<evidence type="ECO:0000313" key="2">
    <source>
        <dbReference type="EMBL" id="MBB4740923.1"/>
    </source>
</evidence>
<dbReference type="Proteomes" id="UP000546162">
    <property type="component" value="Unassembled WGS sequence"/>
</dbReference>
<dbReference type="AlphaFoldDB" id="A0A7W7GZ40"/>
<keyword evidence="3" id="KW-1185">Reference proteome</keyword>
<sequence length="87" mass="8861">MTPPSVPLGRARREAGLWGLLALVAVAAAAGGAFAALDTRPAGPGPQPRPGPTEIMIPRHGSPTEIPMPTARTHDLTAVPVATRLPS</sequence>
<reference evidence="2 3" key="1">
    <citation type="submission" date="2020-08" db="EMBL/GenBank/DDBJ databases">
        <title>Sequencing the genomes of 1000 actinobacteria strains.</title>
        <authorList>
            <person name="Klenk H.-P."/>
        </authorList>
    </citation>
    <scope>NUCLEOTIDE SEQUENCE [LARGE SCALE GENOMIC DNA]</scope>
    <source>
        <strain evidence="2 3">DSM 45809</strain>
    </source>
</reference>
<accession>A0A7W7GZ40</accession>
<gene>
    <name evidence="2" type="ORF">BJY16_004382</name>
</gene>
<organism evidence="2 3">
    <name type="scientific">Actinoplanes octamycinicus</name>
    <dbReference type="NCBI Taxonomy" id="135948"/>
    <lineage>
        <taxon>Bacteria</taxon>
        <taxon>Bacillati</taxon>
        <taxon>Actinomycetota</taxon>
        <taxon>Actinomycetes</taxon>
        <taxon>Micromonosporales</taxon>
        <taxon>Micromonosporaceae</taxon>
        <taxon>Actinoplanes</taxon>
    </lineage>
</organism>
<feature type="region of interest" description="Disordered" evidence="1">
    <location>
        <begin position="38"/>
        <end position="87"/>
    </location>
</feature>
<evidence type="ECO:0000256" key="1">
    <source>
        <dbReference type="SAM" id="MobiDB-lite"/>
    </source>
</evidence>
<name>A0A7W7GZ40_9ACTN</name>